<evidence type="ECO:0000313" key="2">
    <source>
        <dbReference type="Proteomes" id="UP000606274"/>
    </source>
</evidence>
<dbReference type="PANTHER" id="PTHR17463">
    <property type="entry name" value="SCRAPIE-RESPONSIVE PROTEIN 1 SCRG1"/>
    <property type="match status" value="1"/>
</dbReference>
<evidence type="ECO:0000313" key="1">
    <source>
        <dbReference type="EMBL" id="KAF7710074.1"/>
    </source>
</evidence>
<dbReference type="Proteomes" id="UP000606274">
    <property type="component" value="Unassembled WGS sequence"/>
</dbReference>
<accession>A0A8T0BSR4</accession>
<dbReference type="InterPro" id="IPR028063">
    <property type="entry name" value="SCRG1"/>
</dbReference>
<dbReference type="GO" id="GO:0005794">
    <property type="term" value="C:Golgi apparatus"/>
    <property type="evidence" value="ECO:0007669"/>
    <property type="project" value="TreeGrafter"/>
</dbReference>
<gene>
    <name evidence="1" type="ORF">HF521_008946</name>
</gene>
<name>A0A8T0BSR4_SILME</name>
<dbReference type="AlphaFoldDB" id="A0A8T0BSR4"/>
<protein>
    <submittedName>
        <fullName evidence="1">Uncharacterized protein</fullName>
    </submittedName>
</protein>
<reference evidence="1" key="1">
    <citation type="submission" date="2020-08" db="EMBL/GenBank/DDBJ databases">
        <title>Chromosome-level assembly of Southern catfish (Silurus meridionalis) provides insights into visual adaptation to the nocturnal and benthic lifestyles.</title>
        <authorList>
            <person name="Zhang Y."/>
            <person name="Wang D."/>
            <person name="Peng Z."/>
        </authorList>
    </citation>
    <scope>NUCLEOTIDE SEQUENCE</scope>
    <source>
        <strain evidence="1">SWU-2019-XX</strain>
        <tissue evidence="1">Muscle</tissue>
    </source>
</reference>
<keyword evidence="2" id="KW-1185">Reference proteome</keyword>
<dbReference type="PANTHER" id="PTHR17463:SF0">
    <property type="entry name" value="SCRAPIE-RESPONSIVE PROTEIN 1"/>
    <property type="match status" value="1"/>
</dbReference>
<dbReference type="GO" id="GO:0044306">
    <property type="term" value="C:neuron projection terminus"/>
    <property type="evidence" value="ECO:0007669"/>
    <property type="project" value="TreeGrafter"/>
</dbReference>
<dbReference type="Pfam" id="PF15224">
    <property type="entry name" value="SCRG1"/>
    <property type="match status" value="1"/>
</dbReference>
<sequence>MAPIQYLNTVGEGQMEGRVDGLISGTVWTIRELHGVQCGWKLGIDVPYDEPLEALPHDGCPACLGVSTERAFAQKPEQSEIMSITVLHSVRNHQHQCGTGLIREERLRRDHLSVKLKMPSFFKSNSFIPKLYIWMEFSSTGDHSVQNYKMKVLIITVILLLGLDMGQSIPSKRLSCYKKTLRDRKCNDLGLERMRPIDSLQNHYWEGNDCDIVCYCYPLELLCCPSHPSRGIPRLLQPPVTSHLMKIVDLYRSRCRPCKHPEPSRDISVPIGSHFMFMFKGSGMEKLVLDL</sequence>
<comment type="caution">
    <text evidence="1">The sequence shown here is derived from an EMBL/GenBank/DDBJ whole genome shotgun (WGS) entry which is preliminary data.</text>
</comment>
<proteinExistence type="predicted"/>
<organism evidence="1 2">
    <name type="scientific">Silurus meridionalis</name>
    <name type="common">Southern catfish</name>
    <name type="synonym">Silurus soldatovi meridionalis</name>
    <dbReference type="NCBI Taxonomy" id="175797"/>
    <lineage>
        <taxon>Eukaryota</taxon>
        <taxon>Metazoa</taxon>
        <taxon>Chordata</taxon>
        <taxon>Craniata</taxon>
        <taxon>Vertebrata</taxon>
        <taxon>Euteleostomi</taxon>
        <taxon>Actinopterygii</taxon>
        <taxon>Neopterygii</taxon>
        <taxon>Teleostei</taxon>
        <taxon>Ostariophysi</taxon>
        <taxon>Siluriformes</taxon>
        <taxon>Siluridae</taxon>
        <taxon>Silurus</taxon>
    </lineage>
</organism>
<dbReference type="EMBL" id="JABFDY010000002">
    <property type="protein sequence ID" value="KAF7710074.1"/>
    <property type="molecule type" value="Genomic_DNA"/>
</dbReference>